<reference evidence="6 7" key="1">
    <citation type="submission" date="2024-09" db="EMBL/GenBank/DDBJ databases">
        <authorList>
            <person name="Sun Q."/>
            <person name="Mori K."/>
        </authorList>
    </citation>
    <scope>NUCLEOTIDE SEQUENCE [LARGE SCALE GENOMIC DNA]</scope>
    <source>
        <strain evidence="6 7">CCM 4839</strain>
    </source>
</reference>
<accession>A0ABV6J436</accession>
<evidence type="ECO:0000313" key="6">
    <source>
        <dbReference type="EMBL" id="MFC0390521.1"/>
    </source>
</evidence>
<dbReference type="SUPFAM" id="SSF46785">
    <property type="entry name" value="Winged helix' DNA-binding domain"/>
    <property type="match status" value="1"/>
</dbReference>
<feature type="domain" description="IclR-ED" evidence="5">
    <location>
        <begin position="71"/>
        <end position="255"/>
    </location>
</feature>
<dbReference type="PROSITE" id="PS51077">
    <property type="entry name" value="HTH_ICLR"/>
    <property type="match status" value="1"/>
</dbReference>
<dbReference type="SMART" id="SM00346">
    <property type="entry name" value="HTH_ICLR"/>
    <property type="match status" value="1"/>
</dbReference>
<dbReference type="SUPFAM" id="SSF55781">
    <property type="entry name" value="GAF domain-like"/>
    <property type="match status" value="1"/>
</dbReference>
<dbReference type="PROSITE" id="PS51078">
    <property type="entry name" value="ICLR_ED"/>
    <property type="match status" value="1"/>
</dbReference>
<dbReference type="Pfam" id="PF09339">
    <property type="entry name" value="HTH_IclR"/>
    <property type="match status" value="1"/>
</dbReference>
<name>A0ABV6J436_9BACL</name>
<keyword evidence="1" id="KW-0805">Transcription regulation</keyword>
<dbReference type="InterPro" id="IPR036390">
    <property type="entry name" value="WH_DNA-bd_sf"/>
</dbReference>
<protein>
    <submittedName>
        <fullName evidence="6">IclR family transcriptional regulator</fullName>
    </submittedName>
</protein>
<keyword evidence="7" id="KW-1185">Reference proteome</keyword>
<dbReference type="InterPro" id="IPR014757">
    <property type="entry name" value="Tscrpt_reg_IclR_C"/>
</dbReference>
<keyword evidence="3" id="KW-0804">Transcription</keyword>
<dbReference type="RefSeq" id="WP_204820140.1">
    <property type="nucleotide sequence ID" value="NZ_JANHOF010000010.1"/>
</dbReference>
<evidence type="ECO:0000259" key="4">
    <source>
        <dbReference type="PROSITE" id="PS51077"/>
    </source>
</evidence>
<evidence type="ECO:0000256" key="3">
    <source>
        <dbReference type="ARBA" id="ARBA00023163"/>
    </source>
</evidence>
<evidence type="ECO:0000256" key="2">
    <source>
        <dbReference type="ARBA" id="ARBA00023125"/>
    </source>
</evidence>
<dbReference type="EMBL" id="JBHLVF010000008">
    <property type="protein sequence ID" value="MFC0390521.1"/>
    <property type="molecule type" value="Genomic_DNA"/>
</dbReference>
<feature type="domain" description="HTH iclR-type" evidence="4">
    <location>
        <begin position="9"/>
        <end position="70"/>
    </location>
</feature>
<proteinExistence type="predicted"/>
<dbReference type="PANTHER" id="PTHR30136:SF24">
    <property type="entry name" value="HTH-TYPE TRANSCRIPTIONAL REPRESSOR ALLR"/>
    <property type="match status" value="1"/>
</dbReference>
<evidence type="ECO:0000259" key="5">
    <source>
        <dbReference type="PROSITE" id="PS51078"/>
    </source>
</evidence>
<dbReference type="Gene3D" id="1.10.10.10">
    <property type="entry name" value="Winged helix-like DNA-binding domain superfamily/Winged helix DNA-binding domain"/>
    <property type="match status" value="1"/>
</dbReference>
<dbReference type="InterPro" id="IPR050707">
    <property type="entry name" value="HTH_MetabolicPath_Reg"/>
</dbReference>
<gene>
    <name evidence="6" type="ORF">ACFFJ8_03920</name>
</gene>
<dbReference type="InterPro" id="IPR005471">
    <property type="entry name" value="Tscrpt_reg_IclR_N"/>
</dbReference>
<evidence type="ECO:0000313" key="7">
    <source>
        <dbReference type="Proteomes" id="UP001589818"/>
    </source>
</evidence>
<sequence length="257" mass="28407">MDTSKKYTVPSLEKTLLMIETIAAHETPLGVSELCKLVSMPKTSAFFILNTLEQRHYITKTDEGKYSLGTRFISLGQSVLSKLDIRQQAKPFMEELSQETKFTVHLAILDRGEAVYLEKVESPASFVKFSTYIGQRWPLHVSGVGKALASHLSDEELDEIIDQTGLSLKTENTVTSLKEFKSILATAREQGYAVEDEEGEIGIRCIGSSIFGHDGKQQAAISITAIRNELPVQDIPIIGAKVRETAMKISAHLGYLS</sequence>
<dbReference type="InterPro" id="IPR036388">
    <property type="entry name" value="WH-like_DNA-bd_sf"/>
</dbReference>
<dbReference type="Proteomes" id="UP001589818">
    <property type="component" value="Unassembled WGS sequence"/>
</dbReference>
<dbReference type="Pfam" id="PF01614">
    <property type="entry name" value="IclR_C"/>
    <property type="match status" value="1"/>
</dbReference>
<dbReference type="Gene3D" id="3.30.450.40">
    <property type="match status" value="1"/>
</dbReference>
<evidence type="ECO:0000256" key="1">
    <source>
        <dbReference type="ARBA" id="ARBA00023015"/>
    </source>
</evidence>
<dbReference type="PANTHER" id="PTHR30136">
    <property type="entry name" value="HELIX-TURN-HELIX TRANSCRIPTIONAL REGULATOR, ICLR FAMILY"/>
    <property type="match status" value="1"/>
</dbReference>
<dbReference type="InterPro" id="IPR029016">
    <property type="entry name" value="GAF-like_dom_sf"/>
</dbReference>
<organism evidence="6 7">
    <name type="scientific">Paenibacillus mendelii</name>
    <dbReference type="NCBI Taxonomy" id="206163"/>
    <lineage>
        <taxon>Bacteria</taxon>
        <taxon>Bacillati</taxon>
        <taxon>Bacillota</taxon>
        <taxon>Bacilli</taxon>
        <taxon>Bacillales</taxon>
        <taxon>Paenibacillaceae</taxon>
        <taxon>Paenibacillus</taxon>
    </lineage>
</organism>
<comment type="caution">
    <text evidence="6">The sequence shown here is derived from an EMBL/GenBank/DDBJ whole genome shotgun (WGS) entry which is preliminary data.</text>
</comment>
<keyword evidence="2" id="KW-0238">DNA-binding</keyword>